<evidence type="ECO:0000256" key="1">
    <source>
        <dbReference type="SAM" id="MobiDB-lite"/>
    </source>
</evidence>
<feature type="transmembrane region" description="Helical" evidence="2">
    <location>
        <begin position="20"/>
        <end position="41"/>
    </location>
</feature>
<dbReference type="AlphaFoldDB" id="A0A3S4ZZ97"/>
<dbReference type="Proteomes" id="UP000784294">
    <property type="component" value="Unassembled WGS sequence"/>
</dbReference>
<evidence type="ECO:0000313" key="4">
    <source>
        <dbReference type="Proteomes" id="UP000784294"/>
    </source>
</evidence>
<protein>
    <submittedName>
        <fullName evidence="3">Uncharacterized protein</fullName>
    </submittedName>
</protein>
<accession>A0A3S4ZZ97</accession>
<name>A0A3S4ZZ97_9PLAT</name>
<evidence type="ECO:0000256" key="2">
    <source>
        <dbReference type="SAM" id="Phobius"/>
    </source>
</evidence>
<feature type="region of interest" description="Disordered" evidence="1">
    <location>
        <begin position="79"/>
        <end position="98"/>
    </location>
</feature>
<comment type="caution">
    <text evidence="3">The sequence shown here is derived from an EMBL/GenBank/DDBJ whole genome shotgun (WGS) entry which is preliminary data.</text>
</comment>
<gene>
    <name evidence="3" type="ORF">PXEA_LOCUS4245</name>
</gene>
<feature type="compositionally biased region" description="Basic and acidic residues" evidence="1">
    <location>
        <begin position="85"/>
        <end position="95"/>
    </location>
</feature>
<evidence type="ECO:0000313" key="3">
    <source>
        <dbReference type="EMBL" id="VEL10805.1"/>
    </source>
</evidence>
<sequence>MPQWDHEAPESLARAANLFCWHLVGNFAFCMLVACILHCHYSRRDLQQMSSRSLAIFGLSFNTATNKLVPGLACSSNFAEEGDDQETREGSRLHNEEEDCPHKKLHRNFSHQMDPRALSSNYTRQAGLTHQARMRMPYPTGTDGRLPADPSEWLSYKTQPRVRLLLYSISLYFIC</sequence>
<proteinExistence type="predicted"/>
<keyword evidence="2" id="KW-0812">Transmembrane</keyword>
<keyword evidence="4" id="KW-1185">Reference proteome</keyword>
<dbReference type="EMBL" id="CAAALY010009998">
    <property type="protein sequence ID" value="VEL10805.1"/>
    <property type="molecule type" value="Genomic_DNA"/>
</dbReference>
<keyword evidence="2" id="KW-0472">Membrane</keyword>
<keyword evidence="2" id="KW-1133">Transmembrane helix</keyword>
<reference evidence="3" key="1">
    <citation type="submission" date="2018-11" db="EMBL/GenBank/DDBJ databases">
        <authorList>
            <consortium name="Pathogen Informatics"/>
        </authorList>
    </citation>
    <scope>NUCLEOTIDE SEQUENCE</scope>
</reference>
<organism evidence="3 4">
    <name type="scientific">Protopolystoma xenopodis</name>
    <dbReference type="NCBI Taxonomy" id="117903"/>
    <lineage>
        <taxon>Eukaryota</taxon>
        <taxon>Metazoa</taxon>
        <taxon>Spiralia</taxon>
        <taxon>Lophotrochozoa</taxon>
        <taxon>Platyhelminthes</taxon>
        <taxon>Monogenea</taxon>
        <taxon>Polyopisthocotylea</taxon>
        <taxon>Polystomatidea</taxon>
        <taxon>Polystomatidae</taxon>
        <taxon>Protopolystoma</taxon>
    </lineage>
</organism>